<dbReference type="PANTHER" id="PTHR43792">
    <property type="entry name" value="GNAT FAMILY, PUTATIVE (AFU_ORTHOLOGUE AFUA_3G00765)-RELATED-RELATED"/>
    <property type="match status" value="1"/>
</dbReference>
<dbReference type="Proteomes" id="UP001595632">
    <property type="component" value="Unassembled WGS sequence"/>
</dbReference>
<dbReference type="InterPro" id="IPR000182">
    <property type="entry name" value="GNAT_dom"/>
</dbReference>
<dbReference type="EMBL" id="JBHRTB010000010">
    <property type="protein sequence ID" value="MFC3145798.1"/>
    <property type="molecule type" value="Genomic_DNA"/>
</dbReference>
<reference evidence="6" key="1">
    <citation type="journal article" date="2019" name="Int. J. Syst. Evol. Microbiol.">
        <title>The Global Catalogue of Microorganisms (GCM) 10K type strain sequencing project: providing services to taxonomists for standard genome sequencing and annotation.</title>
        <authorList>
            <consortium name="The Broad Institute Genomics Platform"/>
            <consortium name="The Broad Institute Genome Sequencing Center for Infectious Disease"/>
            <person name="Wu L."/>
            <person name="Ma J."/>
        </authorList>
    </citation>
    <scope>NUCLEOTIDE SEQUENCE [LARGE SCALE GENOMIC DNA]</scope>
    <source>
        <strain evidence="6">KCTC 52366</strain>
    </source>
</reference>
<evidence type="ECO:0000256" key="1">
    <source>
        <dbReference type="ARBA" id="ARBA00022679"/>
    </source>
</evidence>
<dbReference type="InterPro" id="IPR016181">
    <property type="entry name" value="Acyl_CoA_acyltransferase"/>
</dbReference>
<evidence type="ECO:0000313" key="5">
    <source>
        <dbReference type="EMBL" id="MFC3145798.1"/>
    </source>
</evidence>
<keyword evidence="1 5" id="KW-0808">Transferase</keyword>
<dbReference type="RefSeq" id="WP_275632746.1">
    <property type="nucleotide sequence ID" value="NZ_JARGYD010000003.1"/>
</dbReference>
<dbReference type="Gene3D" id="3.40.630.30">
    <property type="match status" value="1"/>
</dbReference>
<dbReference type="InterPro" id="IPR051531">
    <property type="entry name" value="N-acetyltransferase"/>
</dbReference>
<organism evidence="5 6">
    <name type="scientific">Psychromarinibacter halotolerans</name>
    <dbReference type="NCBI Taxonomy" id="1775175"/>
    <lineage>
        <taxon>Bacteria</taxon>
        <taxon>Pseudomonadati</taxon>
        <taxon>Pseudomonadota</taxon>
        <taxon>Alphaproteobacteria</taxon>
        <taxon>Rhodobacterales</taxon>
        <taxon>Paracoccaceae</taxon>
        <taxon>Psychromarinibacter</taxon>
    </lineage>
</organism>
<dbReference type="PROSITE" id="PS51186">
    <property type="entry name" value="GNAT"/>
    <property type="match status" value="1"/>
</dbReference>
<evidence type="ECO:0000256" key="2">
    <source>
        <dbReference type="ARBA" id="ARBA00023315"/>
    </source>
</evidence>
<keyword evidence="2 5" id="KW-0012">Acyltransferase</keyword>
<comment type="similarity">
    <text evidence="3">Belongs to the acetyltransferase family. RimJ subfamily.</text>
</comment>
<protein>
    <submittedName>
        <fullName evidence="5">GNAT family N-acetyltransferase</fullName>
        <ecNumber evidence="5">2.3.1.-</ecNumber>
    </submittedName>
</protein>
<name>A0ABV7GZ32_9RHOB</name>
<keyword evidence="6" id="KW-1185">Reference proteome</keyword>
<dbReference type="PANTHER" id="PTHR43792:SF8">
    <property type="entry name" value="[RIBOSOMAL PROTEIN US5]-ALANINE N-ACETYLTRANSFERASE"/>
    <property type="match status" value="1"/>
</dbReference>
<feature type="domain" description="N-acetyltransferase" evidence="4">
    <location>
        <begin position="23"/>
        <end position="179"/>
    </location>
</feature>
<dbReference type="SUPFAM" id="SSF55729">
    <property type="entry name" value="Acyl-CoA N-acyltransferases (Nat)"/>
    <property type="match status" value="1"/>
</dbReference>
<evidence type="ECO:0000259" key="4">
    <source>
        <dbReference type="PROSITE" id="PS51186"/>
    </source>
</evidence>
<evidence type="ECO:0000313" key="6">
    <source>
        <dbReference type="Proteomes" id="UP001595632"/>
    </source>
</evidence>
<dbReference type="EC" id="2.3.1.-" evidence="5"/>
<comment type="caution">
    <text evidence="5">The sequence shown here is derived from an EMBL/GenBank/DDBJ whole genome shotgun (WGS) entry which is preliminary data.</text>
</comment>
<sequence>MHAIETKRLILTRAAPADAAALARFSTRNADHLSRWEPTRPDGYYSETAWHNRLTAYAPDIRAGRYLPLVLRFHDQPDVVGTANLSNIVRGEFQACHLGYAVDAEQEGQGVMSEALRAVLDHAFGAMSLNRVMANYLPENMRSAALLARLEFEREGYAKRYLKIAGEWRDHVLTAKLAPQPEELADRASTPGAVGA</sequence>
<dbReference type="GO" id="GO:0016746">
    <property type="term" value="F:acyltransferase activity"/>
    <property type="evidence" value="ECO:0007669"/>
    <property type="project" value="UniProtKB-KW"/>
</dbReference>
<dbReference type="Pfam" id="PF13302">
    <property type="entry name" value="Acetyltransf_3"/>
    <property type="match status" value="1"/>
</dbReference>
<evidence type="ECO:0000256" key="3">
    <source>
        <dbReference type="ARBA" id="ARBA00038502"/>
    </source>
</evidence>
<proteinExistence type="inferred from homology"/>
<accession>A0ABV7GZ32</accession>
<gene>
    <name evidence="5" type="ORF">ACFOGP_23955</name>
</gene>